<keyword evidence="2 4" id="KW-0238">DNA-binding</keyword>
<keyword evidence="1" id="KW-0805">Transcription regulation</keyword>
<keyword evidence="3" id="KW-0804">Transcription</keyword>
<evidence type="ECO:0000256" key="1">
    <source>
        <dbReference type="ARBA" id="ARBA00023015"/>
    </source>
</evidence>
<dbReference type="FunFam" id="1.10.10.60:FF:000141">
    <property type="entry name" value="TetR family transcriptional regulator"/>
    <property type="match status" value="1"/>
</dbReference>
<feature type="domain" description="HTH tetR-type" evidence="6">
    <location>
        <begin position="22"/>
        <end position="82"/>
    </location>
</feature>
<dbReference type="SUPFAM" id="SSF46689">
    <property type="entry name" value="Homeodomain-like"/>
    <property type="match status" value="1"/>
</dbReference>
<dbReference type="InterPro" id="IPR001647">
    <property type="entry name" value="HTH_TetR"/>
</dbReference>
<keyword evidence="8" id="KW-1185">Reference proteome</keyword>
<sequence length="235" mass="25109">MTRRPDTLHAQDGGAPGRRLSAAKREAIVRGARTVFGREGFPRAGIDAIAVEAGVSTRTIYNHFRDKEQLFATVIEESSAHVGDALTALIDRHLEEVPASGLESALIALGHDWVAVMTECAEHFALVRQITAEAAHLPAALIDLWQESGPRPARAALVHRFRLLAAAGALDAPDPARAATHFHLLAFAEITDRTRLGATPLPPAEISAIITAGVHTFLHGHAPTPTRPPVLGTTR</sequence>
<dbReference type="InterPro" id="IPR050109">
    <property type="entry name" value="HTH-type_TetR-like_transc_reg"/>
</dbReference>
<dbReference type="GO" id="GO:0000976">
    <property type="term" value="F:transcription cis-regulatory region binding"/>
    <property type="evidence" value="ECO:0007669"/>
    <property type="project" value="TreeGrafter"/>
</dbReference>
<dbReference type="PANTHER" id="PTHR30055:SF146">
    <property type="entry name" value="HTH-TYPE TRANSCRIPTIONAL DUAL REGULATOR CECR"/>
    <property type="match status" value="1"/>
</dbReference>
<reference evidence="7 8" key="1">
    <citation type="submission" date="2016-10" db="EMBL/GenBank/DDBJ databases">
        <authorList>
            <person name="de Groot N.N."/>
        </authorList>
    </citation>
    <scope>NUCLEOTIDE SEQUENCE [LARGE SCALE GENOMIC DNA]</scope>
    <source>
        <strain evidence="7 8">CGMCC 4.3510</strain>
    </source>
</reference>
<evidence type="ECO:0000313" key="8">
    <source>
        <dbReference type="Proteomes" id="UP000199323"/>
    </source>
</evidence>
<dbReference type="EMBL" id="FONG01000001">
    <property type="protein sequence ID" value="SFE02152.1"/>
    <property type="molecule type" value="Genomic_DNA"/>
</dbReference>
<protein>
    <submittedName>
        <fullName evidence="7">Transcriptional regulator, TetR family</fullName>
    </submittedName>
</protein>
<name>A0A1I1X479_9ACTN</name>
<gene>
    <name evidence="7" type="ORF">SAMN05216251_101191</name>
</gene>
<accession>A0A1I1X479</accession>
<dbReference type="Pfam" id="PF14246">
    <property type="entry name" value="TetR_C_7"/>
    <property type="match status" value="1"/>
</dbReference>
<evidence type="ECO:0000256" key="2">
    <source>
        <dbReference type="ARBA" id="ARBA00023125"/>
    </source>
</evidence>
<dbReference type="AlphaFoldDB" id="A0A1I1X479"/>
<feature type="DNA-binding region" description="H-T-H motif" evidence="4">
    <location>
        <begin position="45"/>
        <end position="64"/>
    </location>
</feature>
<evidence type="ECO:0000259" key="6">
    <source>
        <dbReference type="PROSITE" id="PS50977"/>
    </source>
</evidence>
<dbReference type="PRINTS" id="PR00455">
    <property type="entry name" value="HTHTETR"/>
</dbReference>
<evidence type="ECO:0000313" key="7">
    <source>
        <dbReference type="EMBL" id="SFE02152.1"/>
    </source>
</evidence>
<evidence type="ECO:0000256" key="5">
    <source>
        <dbReference type="SAM" id="MobiDB-lite"/>
    </source>
</evidence>
<dbReference type="PANTHER" id="PTHR30055">
    <property type="entry name" value="HTH-TYPE TRANSCRIPTIONAL REGULATOR RUTR"/>
    <property type="match status" value="1"/>
</dbReference>
<dbReference type="PROSITE" id="PS50977">
    <property type="entry name" value="HTH_TETR_2"/>
    <property type="match status" value="1"/>
</dbReference>
<evidence type="ECO:0000256" key="4">
    <source>
        <dbReference type="PROSITE-ProRule" id="PRU00335"/>
    </source>
</evidence>
<dbReference type="Proteomes" id="UP000199323">
    <property type="component" value="Unassembled WGS sequence"/>
</dbReference>
<feature type="region of interest" description="Disordered" evidence="5">
    <location>
        <begin position="1"/>
        <end position="21"/>
    </location>
</feature>
<dbReference type="Pfam" id="PF00440">
    <property type="entry name" value="TetR_N"/>
    <property type="match status" value="1"/>
</dbReference>
<dbReference type="Gene3D" id="1.10.10.60">
    <property type="entry name" value="Homeodomain-like"/>
    <property type="match status" value="1"/>
</dbReference>
<dbReference type="InterPro" id="IPR009057">
    <property type="entry name" value="Homeodomain-like_sf"/>
</dbReference>
<proteinExistence type="predicted"/>
<dbReference type="Gene3D" id="1.10.357.10">
    <property type="entry name" value="Tetracycline Repressor, domain 2"/>
    <property type="match status" value="1"/>
</dbReference>
<dbReference type="GO" id="GO:0045892">
    <property type="term" value="P:negative regulation of DNA-templated transcription"/>
    <property type="evidence" value="ECO:0007669"/>
    <property type="project" value="UniProtKB-ARBA"/>
</dbReference>
<dbReference type="GO" id="GO:0003700">
    <property type="term" value="F:DNA-binding transcription factor activity"/>
    <property type="evidence" value="ECO:0007669"/>
    <property type="project" value="TreeGrafter"/>
</dbReference>
<organism evidence="7 8">
    <name type="scientific">Actinacidiphila alni</name>
    <dbReference type="NCBI Taxonomy" id="380248"/>
    <lineage>
        <taxon>Bacteria</taxon>
        <taxon>Bacillati</taxon>
        <taxon>Actinomycetota</taxon>
        <taxon>Actinomycetes</taxon>
        <taxon>Kitasatosporales</taxon>
        <taxon>Streptomycetaceae</taxon>
        <taxon>Actinacidiphila</taxon>
    </lineage>
</organism>
<dbReference type="RefSeq" id="WP_245795624.1">
    <property type="nucleotide sequence ID" value="NZ_FONG01000001.1"/>
</dbReference>
<dbReference type="InterPro" id="IPR039536">
    <property type="entry name" value="TetR_C_Proteobacteria"/>
</dbReference>
<evidence type="ECO:0000256" key="3">
    <source>
        <dbReference type="ARBA" id="ARBA00023163"/>
    </source>
</evidence>